<dbReference type="Proteomes" id="UP000515125">
    <property type="component" value="Unplaced"/>
</dbReference>
<organism evidence="3 4">
    <name type="scientific">Cyclospora cayetanensis</name>
    <dbReference type="NCBI Taxonomy" id="88456"/>
    <lineage>
        <taxon>Eukaryota</taxon>
        <taxon>Sar</taxon>
        <taxon>Alveolata</taxon>
        <taxon>Apicomplexa</taxon>
        <taxon>Conoidasida</taxon>
        <taxon>Coccidia</taxon>
        <taxon>Eucoccidiorida</taxon>
        <taxon>Eimeriorina</taxon>
        <taxon>Eimeriidae</taxon>
        <taxon>Cyclospora</taxon>
    </lineage>
</organism>
<dbReference type="RefSeq" id="XP_026190134.1">
    <property type="nucleotide sequence ID" value="XM_026334349.1"/>
</dbReference>
<dbReference type="GO" id="GO:0005096">
    <property type="term" value="F:GTPase activator activity"/>
    <property type="evidence" value="ECO:0007669"/>
    <property type="project" value="TreeGrafter"/>
</dbReference>
<evidence type="ECO:0000256" key="1">
    <source>
        <dbReference type="SAM" id="MobiDB-lite"/>
    </source>
</evidence>
<gene>
    <name evidence="4" type="primary">LOC34622106</name>
</gene>
<accession>A0A6P6RRF8</accession>
<dbReference type="SUPFAM" id="SSF47923">
    <property type="entry name" value="Ypt/Rab-GAP domain of gyp1p"/>
    <property type="match status" value="2"/>
</dbReference>
<dbReference type="PROSITE" id="PS50086">
    <property type="entry name" value="TBC_RABGAP"/>
    <property type="match status" value="1"/>
</dbReference>
<dbReference type="SMART" id="SM00164">
    <property type="entry name" value="TBC"/>
    <property type="match status" value="1"/>
</dbReference>
<proteinExistence type="predicted"/>
<keyword evidence="3" id="KW-1185">Reference proteome</keyword>
<evidence type="ECO:0000313" key="4">
    <source>
        <dbReference type="RefSeq" id="XP_026190134.1"/>
    </source>
</evidence>
<dbReference type="GeneID" id="34622106"/>
<name>A0A6P6RRF8_9EIME</name>
<sequence>SIEDTVKAIQEADRFPVTQMLEVRPPCVYRRQCHFLYQRLRVRLFKSLLAQLPKSRHRLMEEASQDVPPLLRPEVWAALMGINLVGVLHTTNVAFQEAAASLEFLALEALQSSEFSQYHEYNDLLGSTEGRRRLVTLVGVALQRNPLYVSVRGMDALAAPLLLLFYERENVALACLEKLLQDFQQHLFAADSASFLRRQLAASNRLLAFVDPTLALHLYRLGLHSDMYALSWHLTLFSHVLPLQQLLLLWDTLLLQPPTFVHFLTLCILHFLRVPLMSFSPGEESTAIRLLQTCFAFINIPALCAAAVALQNAVPWSLALLPSPQEVRADAEAAEKPSCGGIITTDAPAEGAQTAPTAATDRASKPPADSGKAVKRLVVETSSGEKRLEAVSTDGALHPQHAHATTLVREKASEAQQFFIGDKELTRTHTSIQQQGQTQDNEGFPHCNAEKPSAVHGRASTPSSCEGDAQGASHRKHASWKSRALMRVVKGPALMLLGAPRKTTAARNLQRGGLNEGKRCCADPMEALYSSEPLVSRWWEKMTEAAFLETTSQSWNAGGTGSTPSLASEAGDFEEKALQPPCIGVDVLLQFSEESVVLDMRPRALFEVLHFNKSIHITPKDVGELICLLKEGQMSLPDPKGVHVQVQKLGSSKPLIGKMTLAGNASPLEPLQAASEASAAVGLPHSEPSEGAQWKSGLSPAASGVLQPWISPVMHRLPLIVVVGDKEDCGSGLARRLLMAGIACVCVLLGGIDALQLDAPNDFLARKYQN</sequence>
<feature type="region of interest" description="Disordered" evidence="1">
    <location>
        <begin position="423"/>
        <end position="479"/>
    </location>
</feature>
<dbReference type="AlphaFoldDB" id="A0A6P6RRF8"/>
<dbReference type="OrthoDB" id="1668230at2759"/>
<evidence type="ECO:0000313" key="3">
    <source>
        <dbReference type="Proteomes" id="UP000515125"/>
    </source>
</evidence>
<dbReference type="InterPro" id="IPR035969">
    <property type="entry name" value="Rab-GAP_TBC_sf"/>
</dbReference>
<dbReference type="PANTHER" id="PTHR22957">
    <property type="entry name" value="TBC1 DOMAIN FAMILY MEMBER GTPASE-ACTIVATING PROTEIN"/>
    <property type="match status" value="1"/>
</dbReference>
<feature type="compositionally biased region" description="Polar residues" evidence="1">
    <location>
        <begin position="428"/>
        <end position="441"/>
    </location>
</feature>
<dbReference type="InterPro" id="IPR000195">
    <property type="entry name" value="Rab-GAP-TBC_dom"/>
</dbReference>
<feature type="domain" description="Rab-GAP TBC" evidence="2">
    <location>
        <begin position="66"/>
        <end position="257"/>
    </location>
</feature>
<dbReference type="PANTHER" id="PTHR22957:SF168">
    <property type="entry name" value="TBC DOMAIN-CONTAINING PROTEIN KINASE-LIKE PROTEIN"/>
    <property type="match status" value="1"/>
</dbReference>
<evidence type="ECO:0000259" key="2">
    <source>
        <dbReference type="PROSITE" id="PS50086"/>
    </source>
</evidence>
<dbReference type="Gene3D" id="1.10.472.80">
    <property type="entry name" value="Ypt/Rab-GAP domain of gyp1p, domain 3"/>
    <property type="match status" value="1"/>
</dbReference>
<feature type="non-terminal residue" evidence="4">
    <location>
        <position position="1"/>
    </location>
</feature>
<feature type="region of interest" description="Disordered" evidence="1">
    <location>
        <begin position="331"/>
        <end position="375"/>
    </location>
</feature>
<reference evidence="4" key="1">
    <citation type="submission" date="2025-08" db="UniProtKB">
        <authorList>
            <consortium name="RefSeq"/>
        </authorList>
    </citation>
    <scope>IDENTIFICATION</scope>
</reference>
<protein>
    <submittedName>
        <fullName evidence="4">Uncharacterized protein LOC34622106</fullName>
    </submittedName>
</protein>
<dbReference type="Pfam" id="PF00566">
    <property type="entry name" value="RabGAP-TBC"/>
    <property type="match status" value="1"/>
</dbReference>